<keyword evidence="3" id="KW-0479">Metal-binding</keyword>
<keyword evidence="7" id="KW-1015">Disulfide bond</keyword>
<dbReference type="PANTHER" id="PTHR33938">
    <property type="entry name" value="FERULOYL ESTERASE B-RELATED"/>
    <property type="match status" value="1"/>
</dbReference>
<reference evidence="8" key="1">
    <citation type="submission" date="2022-05" db="EMBL/GenBank/DDBJ databases">
        <title>An RpoN-dependent PEP-CTERM gene is involved in floc formation of an Aquincola tertiaricarbonis strain.</title>
        <authorList>
            <person name="Qiu D."/>
            <person name="Xia M."/>
        </authorList>
    </citation>
    <scope>NUCLEOTIDE SEQUENCE</scope>
    <source>
        <strain evidence="8">RN12</strain>
    </source>
</reference>
<evidence type="ECO:0000256" key="2">
    <source>
        <dbReference type="ARBA" id="ARBA00022487"/>
    </source>
</evidence>
<keyword evidence="5 8" id="KW-0378">Hydrolase</keyword>
<dbReference type="RefSeq" id="WP_250198683.1">
    <property type="nucleotide sequence ID" value="NZ_CP097636.1"/>
</dbReference>
<dbReference type="InterPro" id="IPR029058">
    <property type="entry name" value="AB_hydrolase_fold"/>
</dbReference>
<dbReference type="Gene3D" id="3.40.50.1820">
    <property type="entry name" value="alpha/beta hydrolase"/>
    <property type="match status" value="1"/>
</dbReference>
<evidence type="ECO:0000256" key="4">
    <source>
        <dbReference type="ARBA" id="ARBA00022729"/>
    </source>
</evidence>
<dbReference type="InterPro" id="IPR011118">
    <property type="entry name" value="Tannase/feruloyl_esterase"/>
</dbReference>
<dbReference type="Pfam" id="PF07519">
    <property type="entry name" value="Tannase"/>
    <property type="match status" value="1"/>
</dbReference>
<dbReference type="SUPFAM" id="SSF53474">
    <property type="entry name" value="alpha/beta-Hydrolases"/>
    <property type="match status" value="1"/>
</dbReference>
<dbReference type="PANTHER" id="PTHR33938:SF15">
    <property type="entry name" value="FERULOYL ESTERASE B-RELATED"/>
    <property type="match status" value="1"/>
</dbReference>
<protein>
    <submittedName>
        <fullName evidence="8">Tannase/feruloyl esterase family alpha/beta hydrolase</fullName>
    </submittedName>
</protein>
<keyword evidence="9" id="KW-1185">Reference proteome</keyword>
<evidence type="ECO:0000256" key="7">
    <source>
        <dbReference type="ARBA" id="ARBA00023157"/>
    </source>
</evidence>
<evidence type="ECO:0000256" key="3">
    <source>
        <dbReference type="ARBA" id="ARBA00022723"/>
    </source>
</evidence>
<organism evidence="8 9">
    <name type="scientific">Aquincola tertiaricarbonis</name>
    <dbReference type="NCBI Taxonomy" id="391953"/>
    <lineage>
        <taxon>Bacteria</taxon>
        <taxon>Pseudomonadati</taxon>
        <taxon>Pseudomonadota</taxon>
        <taxon>Betaproteobacteria</taxon>
        <taxon>Burkholderiales</taxon>
        <taxon>Sphaerotilaceae</taxon>
        <taxon>Aquincola</taxon>
    </lineage>
</organism>
<dbReference type="EMBL" id="CP097636">
    <property type="protein sequence ID" value="URI10476.1"/>
    <property type="molecule type" value="Genomic_DNA"/>
</dbReference>
<evidence type="ECO:0000256" key="5">
    <source>
        <dbReference type="ARBA" id="ARBA00022801"/>
    </source>
</evidence>
<comment type="similarity">
    <text evidence="1">Belongs to the tannase family.</text>
</comment>
<dbReference type="Proteomes" id="UP001056201">
    <property type="component" value="Chromosome 2"/>
</dbReference>
<evidence type="ECO:0000313" key="8">
    <source>
        <dbReference type="EMBL" id="URI10476.1"/>
    </source>
</evidence>
<accession>A0ABY4SHK6</accession>
<keyword evidence="6" id="KW-0106">Calcium</keyword>
<proteinExistence type="inferred from homology"/>
<evidence type="ECO:0000256" key="1">
    <source>
        <dbReference type="ARBA" id="ARBA00006249"/>
    </source>
</evidence>
<keyword evidence="2" id="KW-0719">Serine esterase</keyword>
<name>A0ABY4SHK6_AQUTE</name>
<sequence>MAKFPVPPPGPRAQPHPARWLALLAAAACTACGGSDGDDTPTPVALACEAASFAALKLDNATISSATPVAAGSYTPPGTSSALTGLPAFCLVKGQATPSSDSLINFEAWVPQGSAWNGKLVTTGNGGYSPALSYRDMAYALAQGYAAIGGDTGHQGDPNAMDWGLGHPEKITDWGSRSIHAITVPAKQLVATLQGQPAKRAYYYGCSTGGHQAYAQVQRYPTDFDGVIAGAPGNNRTALNAEFLWRYLSNRTSQADPALLLTPAKAALITNAAVAACDTIDGVADGVIEDPRQCTNARFDVGSLQCSGADAATCLTAGQVAAARKIYAGPVNPRTGAQIYPGQVVGSESGWPGYWGGTEPVRTDYWRLWAFENPQWNWWGFDFDRDFSFALAKVGSRVDQTSTDLSAFKAAGAKLITYQGWIDPVVVATDTIAYYEKVKAAQGSQAEVDRFFKLFVVPGMGHCSGGPGATSFGNAGTPPVVDADHDLLSALDRWVEQGTAPQRIVASRVANGAVVRTRPVCAWPTKAVYGGSGSTDEAANFSCR</sequence>
<keyword evidence="4" id="KW-0732">Signal</keyword>
<evidence type="ECO:0000256" key="6">
    <source>
        <dbReference type="ARBA" id="ARBA00022837"/>
    </source>
</evidence>
<gene>
    <name evidence="8" type="ORF">MW290_15825</name>
</gene>
<dbReference type="GO" id="GO:0016787">
    <property type="term" value="F:hydrolase activity"/>
    <property type="evidence" value="ECO:0007669"/>
    <property type="project" value="UniProtKB-KW"/>
</dbReference>
<evidence type="ECO:0000313" key="9">
    <source>
        <dbReference type="Proteomes" id="UP001056201"/>
    </source>
</evidence>